<dbReference type="PANTHER" id="PTHR21137:SF35">
    <property type="entry name" value="ODORANT RECEPTOR 19A-RELATED"/>
    <property type="match status" value="1"/>
</dbReference>
<dbReference type="GO" id="GO:0005549">
    <property type="term" value="F:odorant binding"/>
    <property type="evidence" value="ECO:0007669"/>
    <property type="project" value="InterPro"/>
</dbReference>
<evidence type="ECO:0000256" key="5">
    <source>
        <dbReference type="ARBA" id="ARBA00022725"/>
    </source>
</evidence>
<keyword evidence="9 10" id="KW-0807">Transducer</keyword>
<evidence type="ECO:0000256" key="6">
    <source>
        <dbReference type="ARBA" id="ARBA00022989"/>
    </source>
</evidence>
<comment type="caution">
    <text evidence="10">Lacks conserved residue(s) required for the propagation of feature annotation.</text>
</comment>
<dbReference type="AlphaFoldDB" id="A0A6B9C9T0"/>
<dbReference type="PANTHER" id="PTHR21137">
    <property type="entry name" value="ODORANT RECEPTOR"/>
    <property type="match status" value="1"/>
</dbReference>
<dbReference type="GO" id="GO:0005886">
    <property type="term" value="C:plasma membrane"/>
    <property type="evidence" value="ECO:0007669"/>
    <property type="project" value="UniProtKB-SubCell"/>
</dbReference>
<feature type="transmembrane region" description="Helical" evidence="10">
    <location>
        <begin position="381"/>
        <end position="399"/>
    </location>
</feature>
<comment type="subcellular location">
    <subcellularLocation>
        <location evidence="1 10">Cell membrane</location>
        <topology evidence="1 10">Multi-pass membrane protein</topology>
    </subcellularLocation>
</comment>
<organism evidence="11">
    <name type="scientific">Bradysia odoriphaga</name>
    <dbReference type="NCBI Taxonomy" id="1564500"/>
    <lineage>
        <taxon>Eukaryota</taxon>
        <taxon>Metazoa</taxon>
        <taxon>Ecdysozoa</taxon>
        <taxon>Arthropoda</taxon>
        <taxon>Hexapoda</taxon>
        <taxon>Insecta</taxon>
        <taxon>Pterygota</taxon>
        <taxon>Neoptera</taxon>
        <taxon>Endopterygota</taxon>
        <taxon>Diptera</taxon>
        <taxon>Nematocera</taxon>
        <taxon>Sciaroidea</taxon>
        <taxon>Sciaridae</taxon>
        <taxon>Bradysia</taxon>
    </lineage>
</organism>
<evidence type="ECO:0000256" key="4">
    <source>
        <dbReference type="ARBA" id="ARBA00022692"/>
    </source>
</evidence>
<feature type="transmembrane region" description="Helical" evidence="10">
    <location>
        <begin position="201"/>
        <end position="222"/>
    </location>
</feature>
<evidence type="ECO:0000256" key="3">
    <source>
        <dbReference type="ARBA" id="ARBA00022606"/>
    </source>
</evidence>
<keyword evidence="8 10" id="KW-0675">Receptor</keyword>
<keyword evidence="6 10" id="KW-1133">Transmembrane helix</keyword>
<feature type="transmembrane region" description="Helical" evidence="10">
    <location>
        <begin position="26"/>
        <end position="45"/>
    </location>
</feature>
<dbReference type="InterPro" id="IPR004117">
    <property type="entry name" value="7tm6_olfct_rcpt"/>
</dbReference>
<proteinExistence type="evidence at transcript level"/>
<evidence type="ECO:0000256" key="8">
    <source>
        <dbReference type="ARBA" id="ARBA00023170"/>
    </source>
</evidence>
<feature type="transmembrane region" description="Helical" evidence="10">
    <location>
        <begin position="86"/>
        <end position="104"/>
    </location>
</feature>
<keyword evidence="4 10" id="KW-0812">Transmembrane</keyword>
<comment type="similarity">
    <text evidence="10">Belongs to the insect chemoreceptor superfamily. Heteromeric odorant receptor channel (TC 1.A.69) family.</text>
</comment>
<evidence type="ECO:0000256" key="2">
    <source>
        <dbReference type="ARBA" id="ARBA00022475"/>
    </source>
</evidence>
<feature type="transmembrane region" description="Helical" evidence="10">
    <location>
        <begin position="150"/>
        <end position="181"/>
    </location>
</feature>
<keyword evidence="2" id="KW-1003">Cell membrane</keyword>
<evidence type="ECO:0000313" key="11">
    <source>
        <dbReference type="EMBL" id="QGW45429.1"/>
    </source>
</evidence>
<protein>
    <recommendedName>
        <fullName evidence="10">Odorant receptor</fullName>
    </recommendedName>
</protein>
<dbReference type="GO" id="GO:0004984">
    <property type="term" value="F:olfactory receptor activity"/>
    <property type="evidence" value="ECO:0007669"/>
    <property type="project" value="InterPro"/>
</dbReference>
<dbReference type="EMBL" id="MK249015">
    <property type="protein sequence ID" value="QGW45429.1"/>
    <property type="molecule type" value="mRNA"/>
</dbReference>
<keyword evidence="5 10" id="KW-0552">Olfaction</keyword>
<dbReference type="GO" id="GO:0007165">
    <property type="term" value="P:signal transduction"/>
    <property type="evidence" value="ECO:0007669"/>
    <property type="project" value="UniProtKB-KW"/>
</dbReference>
<reference evidence="11" key="1">
    <citation type="submission" date="2018-11" db="EMBL/GenBank/DDBJ databases">
        <authorList>
            <person name="Zhao Y."/>
            <person name="Mu W."/>
            <person name="Zhou C."/>
        </authorList>
    </citation>
    <scope>NUCLEOTIDE SEQUENCE</scope>
</reference>
<accession>A0A6B9C9T0</accession>
<dbReference type="Pfam" id="PF02949">
    <property type="entry name" value="7tm_6"/>
    <property type="match status" value="1"/>
</dbReference>
<keyword evidence="7 10" id="KW-0472">Membrane</keyword>
<keyword evidence="3 10" id="KW-0716">Sensory transduction</keyword>
<evidence type="ECO:0000256" key="1">
    <source>
        <dbReference type="ARBA" id="ARBA00004651"/>
    </source>
</evidence>
<evidence type="ECO:0000256" key="10">
    <source>
        <dbReference type="RuleBase" id="RU351113"/>
    </source>
</evidence>
<sequence>MMAAGKDVSKFNDRFFKKREEKLETAFQQMILIIKFVNSFAYFMGVEFIDDWKVNARTVLGACFNFTMIIDETYTIYHKYPSVDCLILIGFICFTVTVSTKLTVLSHDHKKYMSVVGYMFDVLKSNATGPRQQIFVDVITKIKYHFKINIGLIVGGISFYVAFPCYNYIFNGVLTVISPLWLPIINSSTLPGYLVNTCYNVFFASFGCSICIAISCLLLVFVDIYDGLVSLVELDFATFDKIAEEMERGKVYEFRFRNLMMELADLARLNSYMCELFDLIATIQLTMSSLVVVSGIWAFIAFDFVGGLGPSLSFYSEMLMYCYMGQLLDNTNQRIERVVCEAKWYTYEVKHQKDIFTLFFIAQNSNSIRIANMYPLNFDTGLIITQNVYSVIMFVLNMFT</sequence>
<evidence type="ECO:0000256" key="9">
    <source>
        <dbReference type="ARBA" id="ARBA00023224"/>
    </source>
</evidence>
<name>A0A6B9C9T0_9DIPT</name>
<evidence type="ECO:0000256" key="7">
    <source>
        <dbReference type="ARBA" id="ARBA00023136"/>
    </source>
</evidence>